<dbReference type="GO" id="GO:0030414">
    <property type="term" value="F:peptidase inhibitor activity"/>
    <property type="evidence" value="ECO:0007669"/>
    <property type="project" value="UniProtKB-KW"/>
</dbReference>
<keyword evidence="2" id="KW-0789">Thiol protease inhibitor</keyword>
<evidence type="ECO:0000256" key="2">
    <source>
        <dbReference type="ARBA" id="ARBA00022704"/>
    </source>
</evidence>
<keyword evidence="5" id="KW-1185">Reference proteome</keyword>
<organism evidence="4 5">
    <name type="scientific">Plantactinospora siamensis</name>
    <dbReference type="NCBI Taxonomy" id="555372"/>
    <lineage>
        <taxon>Bacteria</taxon>
        <taxon>Bacillati</taxon>
        <taxon>Actinomycetota</taxon>
        <taxon>Actinomycetes</taxon>
        <taxon>Micromonosporales</taxon>
        <taxon>Micromonosporaceae</taxon>
        <taxon>Plantactinospora</taxon>
    </lineage>
</organism>
<accession>A0ABV6P2I5</accession>
<reference evidence="4 5" key="1">
    <citation type="submission" date="2024-09" db="EMBL/GenBank/DDBJ databases">
        <authorList>
            <person name="Sun Q."/>
            <person name="Mori K."/>
        </authorList>
    </citation>
    <scope>NUCLEOTIDE SEQUENCE [LARGE SCALE GENOMIC DNA]</scope>
    <source>
        <strain evidence="4 5">TBRC 2205</strain>
    </source>
</reference>
<dbReference type="InterPro" id="IPR036331">
    <property type="entry name" value="Chagasin-like_sf"/>
</dbReference>
<evidence type="ECO:0000313" key="5">
    <source>
        <dbReference type="Proteomes" id="UP001589894"/>
    </source>
</evidence>
<sequence>MAELRLDRDAAGGIHRAAPEDIVLIVLPETPTSGYRWALDAYDPQVLRLDGDDYAAGDGTGRGGGGERRFRFAALSPGSTPVRLARRRDWAGSTGAERFETTVVVTGA</sequence>
<protein>
    <submittedName>
        <fullName evidence="4">Protease inhibitor I42 family protein</fullName>
    </submittedName>
</protein>
<dbReference type="Gene3D" id="2.60.40.2020">
    <property type="match status" value="1"/>
</dbReference>
<proteinExistence type="predicted"/>
<feature type="domain" description="Proteinase inhibitor I42 chagasin" evidence="3">
    <location>
        <begin position="20"/>
        <end position="103"/>
    </location>
</feature>
<keyword evidence="1 4" id="KW-0646">Protease inhibitor</keyword>
<dbReference type="Pfam" id="PF09394">
    <property type="entry name" value="Inhibitor_I42"/>
    <property type="match status" value="1"/>
</dbReference>
<dbReference type="InterPro" id="IPR018990">
    <property type="entry name" value="Prot_inh_I42_chagasin"/>
</dbReference>
<dbReference type="EMBL" id="JBHLUE010000019">
    <property type="protein sequence ID" value="MFC0567189.1"/>
    <property type="molecule type" value="Genomic_DNA"/>
</dbReference>
<evidence type="ECO:0000256" key="1">
    <source>
        <dbReference type="ARBA" id="ARBA00022690"/>
    </source>
</evidence>
<name>A0ABV6P2I5_9ACTN</name>
<dbReference type="SUPFAM" id="SSF141066">
    <property type="entry name" value="ICP-like"/>
    <property type="match status" value="1"/>
</dbReference>
<gene>
    <name evidence="4" type="ORF">ACFFHU_24005</name>
</gene>
<evidence type="ECO:0000313" key="4">
    <source>
        <dbReference type="EMBL" id="MFC0567189.1"/>
    </source>
</evidence>
<dbReference type="RefSeq" id="WP_377342461.1">
    <property type="nucleotide sequence ID" value="NZ_JBHLUE010000019.1"/>
</dbReference>
<dbReference type="Proteomes" id="UP001589894">
    <property type="component" value="Unassembled WGS sequence"/>
</dbReference>
<comment type="caution">
    <text evidence="4">The sequence shown here is derived from an EMBL/GenBank/DDBJ whole genome shotgun (WGS) entry which is preliminary data.</text>
</comment>
<evidence type="ECO:0000259" key="3">
    <source>
        <dbReference type="Pfam" id="PF09394"/>
    </source>
</evidence>